<reference evidence="1 2" key="1">
    <citation type="submission" date="2019-10" db="EMBL/GenBank/DDBJ databases">
        <title>A soil myxobacterium in the family Polyangiaceae.</title>
        <authorList>
            <person name="Li Y."/>
            <person name="Wang J."/>
        </authorList>
    </citation>
    <scope>NUCLEOTIDE SEQUENCE [LARGE SCALE GENOMIC DNA]</scope>
    <source>
        <strain evidence="1 2">DSM 14734</strain>
    </source>
</reference>
<dbReference type="AlphaFoldDB" id="A0A6N7PIS4"/>
<evidence type="ECO:0000313" key="2">
    <source>
        <dbReference type="Proteomes" id="UP000440224"/>
    </source>
</evidence>
<proteinExistence type="predicted"/>
<name>A0A6N7PIS4_9BACT</name>
<evidence type="ECO:0000313" key="1">
    <source>
        <dbReference type="EMBL" id="MRG90726.1"/>
    </source>
</evidence>
<protein>
    <submittedName>
        <fullName evidence="1">Uncharacterized protein</fullName>
    </submittedName>
</protein>
<accession>A0A6N7PIS4</accession>
<gene>
    <name evidence="1" type="ORF">GF068_02125</name>
</gene>
<dbReference type="Proteomes" id="UP000440224">
    <property type="component" value="Unassembled WGS sequence"/>
</dbReference>
<organism evidence="1 2">
    <name type="scientific">Polyangium spumosum</name>
    <dbReference type="NCBI Taxonomy" id="889282"/>
    <lineage>
        <taxon>Bacteria</taxon>
        <taxon>Pseudomonadati</taxon>
        <taxon>Myxococcota</taxon>
        <taxon>Polyangia</taxon>
        <taxon>Polyangiales</taxon>
        <taxon>Polyangiaceae</taxon>
        <taxon>Polyangium</taxon>
    </lineage>
</organism>
<comment type="caution">
    <text evidence="1">The sequence shown here is derived from an EMBL/GenBank/DDBJ whole genome shotgun (WGS) entry which is preliminary data.</text>
</comment>
<sequence length="45" mass="4769">MSSRAERSETAKIQEGKALLAPLLDAMAKLRAEAAARATRKGNGK</sequence>
<dbReference type="EMBL" id="WJIE01000001">
    <property type="protein sequence ID" value="MRG90726.1"/>
    <property type="molecule type" value="Genomic_DNA"/>
</dbReference>
<keyword evidence="2" id="KW-1185">Reference proteome</keyword>
<dbReference type="RefSeq" id="WP_153817610.1">
    <property type="nucleotide sequence ID" value="NZ_WJIE01000001.1"/>
</dbReference>